<dbReference type="SUPFAM" id="SSF109604">
    <property type="entry name" value="HD-domain/PDEase-like"/>
    <property type="match status" value="1"/>
</dbReference>
<dbReference type="OrthoDB" id="295473at2759"/>
<keyword evidence="12" id="KW-1185">Reference proteome</keyword>
<dbReference type="InterPro" id="IPR036971">
    <property type="entry name" value="PDEase_catalytic_dom_sf"/>
</dbReference>
<dbReference type="STRING" id="283909.R7UJV1"/>
<reference evidence="10 12" key="2">
    <citation type="journal article" date="2013" name="Nature">
        <title>Insights into bilaterian evolution from three spiralian genomes.</title>
        <authorList>
            <person name="Simakov O."/>
            <person name="Marletaz F."/>
            <person name="Cho S.J."/>
            <person name="Edsinger-Gonzales E."/>
            <person name="Havlak P."/>
            <person name="Hellsten U."/>
            <person name="Kuo D.H."/>
            <person name="Larsson T."/>
            <person name="Lv J."/>
            <person name="Arendt D."/>
            <person name="Savage R."/>
            <person name="Osoegawa K."/>
            <person name="de Jong P."/>
            <person name="Grimwood J."/>
            <person name="Chapman J.A."/>
            <person name="Shapiro H."/>
            <person name="Aerts A."/>
            <person name="Otillar R.P."/>
            <person name="Terry A.Y."/>
            <person name="Boore J.L."/>
            <person name="Grigoriev I.V."/>
            <person name="Lindberg D.R."/>
            <person name="Seaver E.C."/>
            <person name="Weisblat D.A."/>
            <person name="Putnam N.H."/>
            <person name="Rokhsar D.S."/>
        </authorList>
    </citation>
    <scope>NUCLEOTIDE SEQUENCE</scope>
    <source>
        <strain evidence="10 12">I ESC-2004</strain>
    </source>
</reference>
<dbReference type="HOGENOM" id="CLU_006980_0_1_1"/>
<evidence type="ECO:0000256" key="6">
    <source>
        <dbReference type="PIRSR" id="PIRSR623088-2"/>
    </source>
</evidence>
<feature type="binding site" evidence="6">
    <location>
        <position position="656"/>
    </location>
    <ligand>
        <name>AMP</name>
        <dbReference type="ChEBI" id="CHEBI:456215"/>
    </ligand>
</feature>
<feature type="binding site" evidence="7">
    <location>
        <position position="656"/>
    </location>
    <ligand>
        <name>Zn(2+)</name>
        <dbReference type="ChEBI" id="CHEBI:29105"/>
        <label>1</label>
    </ligand>
</feature>
<dbReference type="EMBL" id="AMQN01007389">
    <property type="status" value="NOT_ANNOTATED_CDS"/>
    <property type="molecule type" value="Genomic_DNA"/>
</dbReference>
<evidence type="ECO:0000313" key="12">
    <source>
        <dbReference type="Proteomes" id="UP000014760"/>
    </source>
</evidence>
<evidence type="ECO:0000256" key="3">
    <source>
        <dbReference type="ARBA" id="ARBA00022723"/>
    </source>
</evidence>
<comment type="cofactor">
    <cofactor evidence="8">
        <name>a divalent metal cation</name>
        <dbReference type="ChEBI" id="CHEBI:60240"/>
    </cofactor>
    <text evidence="8">Binds 2 divalent metal cations per subunit. Site 1 may preferentially bind zinc ions, while site 2 has a preference for magnesium and/or manganese ions.</text>
</comment>
<comment type="similarity">
    <text evidence="1 8">Belongs to the cyclic nucleotide phosphodiesterase family.</text>
</comment>
<dbReference type="Pfam" id="PF01590">
    <property type="entry name" value="GAF"/>
    <property type="match status" value="2"/>
</dbReference>
<dbReference type="EC" id="3.1.4.-" evidence="8"/>
<dbReference type="InterPro" id="IPR029016">
    <property type="entry name" value="GAF-like_dom_sf"/>
</dbReference>
<dbReference type="SMART" id="SM00471">
    <property type="entry name" value="HDc"/>
    <property type="match status" value="1"/>
</dbReference>
<dbReference type="Gene3D" id="1.10.1300.10">
    <property type="entry name" value="3'5'-cyclic nucleotide phosphodiesterase, catalytic domain"/>
    <property type="match status" value="1"/>
</dbReference>
<dbReference type="AlphaFoldDB" id="R7UJV1"/>
<feature type="binding site" evidence="7">
    <location>
        <position position="767"/>
    </location>
    <ligand>
        <name>Zn(2+)</name>
        <dbReference type="ChEBI" id="CHEBI:29105"/>
        <label>1</label>
    </ligand>
</feature>
<dbReference type="EMBL" id="KB300602">
    <property type="protein sequence ID" value="ELU06480.1"/>
    <property type="molecule type" value="Genomic_DNA"/>
</dbReference>
<feature type="binding site" evidence="6">
    <location>
        <position position="820"/>
    </location>
    <ligand>
        <name>AMP</name>
        <dbReference type="ChEBI" id="CHEBI:456215"/>
    </ligand>
</feature>
<reference evidence="12" key="1">
    <citation type="submission" date="2012-12" db="EMBL/GenBank/DDBJ databases">
        <authorList>
            <person name="Hellsten U."/>
            <person name="Grimwood J."/>
            <person name="Chapman J.A."/>
            <person name="Shapiro H."/>
            <person name="Aerts A."/>
            <person name="Otillar R.P."/>
            <person name="Terry A.Y."/>
            <person name="Boore J.L."/>
            <person name="Simakov O."/>
            <person name="Marletaz F."/>
            <person name="Cho S.-J."/>
            <person name="Edsinger-Gonzales E."/>
            <person name="Havlak P."/>
            <person name="Kuo D.-H."/>
            <person name="Larsson T."/>
            <person name="Lv J."/>
            <person name="Arendt D."/>
            <person name="Savage R."/>
            <person name="Osoegawa K."/>
            <person name="de Jong P."/>
            <person name="Lindberg D.R."/>
            <person name="Seaver E.C."/>
            <person name="Weisblat D.A."/>
            <person name="Putnam N.H."/>
            <person name="Grigoriev I.V."/>
            <person name="Rokhsar D.S."/>
        </authorList>
    </citation>
    <scope>NUCLEOTIDE SEQUENCE</scope>
    <source>
        <strain evidence="12">I ESC-2004</strain>
    </source>
</reference>
<dbReference type="InterPro" id="IPR023088">
    <property type="entry name" value="PDEase"/>
</dbReference>
<accession>R7UJV1</accession>
<dbReference type="PROSITE" id="PS51845">
    <property type="entry name" value="PDEASE_I_2"/>
    <property type="match status" value="1"/>
</dbReference>
<keyword evidence="3 7" id="KW-0479">Metal-binding</keyword>
<dbReference type="GO" id="GO:0007165">
    <property type="term" value="P:signal transduction"/>
    <property type="evidence" value="ECO:0007669"/>
    <property type="project" value="InterPro"/>
</dbReference>
<feature type="active site" description="Proton donor" evidence="5">
    <location>
        <position position="615"/>
    </location>
</feature>
<evidence type="ECO:0000259" key="9">
    <source>
        <dbReference type="PROSITE" id="PS51845"/>
    </source>
</evidence>
<keyword evidence="4 8" id="KW-0378">Hydrolase</keyword>
<gene>
    <name evidence="10" type="ORF">CAPTEDRAFT_169631</name>
</gene>
<dbReference type="Proteomes" id="UP000014760">
    <property type="component" value="Unassembled WGS sequence"/>
</dbReference>
<dbReference type="PRINTS" id="PR00387">
    <property type="entry name" value="PDIESTERASE1"/>
</dbReference>
<dbReference type="InterPro" id="IPR002073">
    <property type="entry name" value="PDEase_catalytic_dom"/>
</dbReference>
<feature type="binding site" evidence="7">
    <location>
        <position position="656"/>
    </location>
    <ligand>
        <name>Zn(2+)</name>
        <dbReference type="ChEBI" id="CHEBI:29105"/>
        <label>2</label>
    </ligand>
</feature>
<proteinExistence type="inferred from homology"/>
<dbReference type="SMART" id="SM00065">
    <property type="entry name" value="GAF"/>
    <property type="match status" value="2"/>
</dbReference>
<evidence type="ECO:0000313" key="11">
    <source>
        <dbReference type="EnsemblMetazoa" id="CapteP169631"/>
    </source>
</evidence>
<evidence type="ECO:0000256" key="7">
    <source>
        <dbReference type="PIRSR" id="PIRSR623088-3"/>
    </source>
</evidence>
<dbReference type="Gene3D" id="3.30.450.40">
    <property type="match status" value="2"/>
</dbReference>
<dbReference type="SUPFAM" id="SSF55781">
    <property type="entry name" value="GAF domain-like"/>
    <property type="match status" value="2"/>
</dbReference>
<feature type="binding site" evidence="7">
    <location>
        <position position="619"/>
    </location>
    <ligand>
        <name>Zn(2+)</name>
        <dbReference type="ChEBI" id="CHEBI:29105"/>
        <label>1</label>
    </ligand>
</feature>
<dbReference type="FunFam" id="1.10.1300.10:FF:000003">
    <property type="entry name" value="Phosphodiesterase"/>
    <property type="match status" value="1"/>
</dbReference>
<dbReference type="EMBL" id="AMQN01007390">
    <property type="status" value="NOT_ANNOTATED_CDS"/>
    <property type="molecule type" value="Genomic_DNA"/>
</dbReference>
<dbReference type="PROSITE" id="PS00126">
    <property type="entry name" value="PDEASE_I_1"/>
    <property type="match status" value="1"/>
</dbReference>
<evidence type="ECO:0000256" key="8">
    <source>
        <dbReference type="RuleBase" id="RU363067"/>
    </source>
</evidence>
<evidence type="ECO:0000256" key="2">
    <source>
        <dbReference type="ARBA" id="ARBA00022535"/>
    </source>
</evidence>
<protein>
    <recommendedName>
        <fullName evidence="8">Phosphodiesterase</fullName>
        <ecNumber evidence="8">3.1.4.-</ecNumber>
    </recommendedName>
</protein>
<dbReference type="FunFam" id="3.30.450.40:FF:000015">
    <property type="entry name" value="Phosphodiesterase"/>
    <property type="match status" value="1"/>
</dbReference>
<evidence type="ECO:0000313" key="10">
    <source>
        <dbReference type="EMBL" id="ELU06480.1"/>
    </source>
</evidence>
<dbReference type="InterPro" id="IPR003607">
    <property type="entry name" value="HD/PDEase_dom"/>
</dbReference>
<feature type="domain" description="PDEase" evidence="9">
    <location>
        <begin position="539"/>
        <end position="863"/>
    </location>
</feature>
<dbReference type="EnsemblMetazoa" id="CapteT169631">
    <property type="protein sequence ID" value="CapteP169631"/>
    <property type="gene ID" value="CapteG169631"/>
</dbReference>
<evidence type="ECO:0000256" key="5">
    <source>
        <dbReference type="PIRSR" id="PIRSR623088-1"/>
    </source>
</evidence>
<dbReference type="InterPro" id="IPR023174">
    <property type="entry name" value="PDEase_CS"/>
</dbReference>
<keyword evidence="2" id="KW-0140">cGMP</keyword>
<reference evidence="11" key="3">
    <citation type="submission" date="2015-06" db="UniProtKB">
        <authorList>
            <consortium name="EnsemblMetazoa"/>
        </authorList>
    </citation>
    <scope>IDENTIFICATION</scope>
</reference>
<dbReference type="InterPro" id="IPR003018">
    <property type="entry name" value="GAF"/>
</dbReference>
<feature type="binding site" evidence="6">
    <location>
        <begin position="615"/>
        <end position="619"/>
    </location>
    <ligand>
        <name>AMP</name>
        <dbReference type="ChEBI" id="CHEBI:456215"/>
    </ligand>
</feature>
<dbReference type="CDD" id="cd00077">
    <property type="entry name" value="HDc"/>
    <property type="match status" value="1"/>
</dbReference>
<feature type="binding site" evidence="6">
    <location>
        <position position="767"/>
    </location>
    <ligand>
        <name>AMP</name>
        <dbReference type="ChEBI" id="CHEBI:456215"/>
    </ligand>
</feature>
<feature type="binding site" evidence="7">
    <location>
        <position position="655"/>
    </location>
    <ligand>
        <name>Zn(2+)</name>
        <dbReference type="ChEBI" id="CHEBI:29105"/>
        <label>1</label>
    </ligand>
</feature>
<dbReference type="GO" id="GO:0046872">
    <property type="term" value="F:metal ion binding"/>
    <property type="evidence" value="ECO:0007669"/>
    <property type="project" value="UniProtKB-KW"/>
</dbReference>
<dbReference type="PANTHER" id="PTHR11347">
    <property type="entry name" value="CYCLIC NUCLEOTIDE PHOSPHODIESTERASE"/>
    <property type="match status" value="1"/>
</dbReference>
<organism evidence="10">
    <name type="scientific">Capitella teleta</name>
    <name type="common">Polychaete worm</name>
    <dbReference type="NCBI Taxonomy" id="283909"/>
    <lineage>
        <taxon>Eukaryota</taxon>
        <taxon>Metazoa</taxon>
        <taxon>Spiralia</taxon>
        <taxon>Lophotrochozoa</taxon>
        <taxon>Annelida</taxon>
        <taxon>Polychaeta</taxon>
        <taxon>Sedentaria</taxon>
        <taxon>Scolecida</taxon>
        <taxon>Capitellidae</taxon>
        <taxon>Capitella</taxon>
    </lineage>
</organism>
<dbReference type="OMA" id="RDAYKHE"/>
<name>R7UJV1_CAPTE</name>
<evidence type="ECO:0000256" key="1">
    <source>
        <dbReference type="ARBA" id="ARBA00007648"/>
    </source>
</evidence>
<evidence type="ECO:0000256" key="4">
    <source>
        <dbReference type="ARBA" id="ARBA00022801"/>
    </source>
</evidence>
<dbReference type="GO" id="GO:0004114">
    <property type="term" value="F:3',5'-cyclic-nucleotide phosphodiesterase activity"/>
    <property type="evidence" value="ECO:0007669"/>
    <property type="project" value="InterPro"/>
</dbReference>
<sequence>MNGQDVELWLDSNPDWFVDYVIRKSDCVTINKWLRRESCSQDSSDPSSPNISSGDSGFFTEKCEFSKHQRTNSKKCLRQDFARSKMKSIFRTHEASMSVEKEASLAERRSSLKGMRQFLSLPPTSGSILSMAIQSRVRLPRYASKDEEHKKQLRAHNERDFFLEIVKDISHGLDMTSLTSRILVNISILLNADRSSLFFVDGHKSKKSLVSKVFDIYAGTNCFPAAHGNNMVRVPWGEGIIGHVAETGNAANVRNACQDPRYNDDVDCIMGYRADCLLCMPIFGSEGEVIGVAQVVNKHGRSFFTTDDEKLLETYLAFCGMAFSNAQALEAYTREYEQNKTLLEVVHDLFEEQTSVDDVVMKIMQRAQSLLQCERCVVLLKDAKENSATDKTCFGRVFDLHHSQKKDGSQCRSSTKHKDFGRSKKIAELVAATGETVNIPDAEDDGRFQVNTEHSRDFHTKSLLCKPIRNSNFQIIGVAQVINKIGGSSFDENDQQLFEAFTIYCGLGINNCLLYDKVAAAAAQQAVALEVLSYHATVPTDDVDTFKCKPIPSANQWGLASLKFNDFSLNTDEMILAGIRIFKDTGLLKTFSIEYETLVRWLLTVRKNYRNIAYHNWRHAFNVTQYMFTMINACGIRRHLSDKELLALIVGCLCHDLDHRGTNNAFQQKSSSPLSQLYGTQATLEHHHFNHAVIILNSEGHNIFSKMKSDDYGDVMNLLKQAILATDLSIHVQVRCQFFPLVASGLYDWDDPEQRELLRSVLMTTCDIATITKPWDVQRRVADLVVTEFLDQGDKEKTMLKIQPQAFMDREKQDELPRLQLEWIDGICLPLYKTWQQLNPQLLGVVDQVVENRSRWAVLDEQRLAKTMCRQTEV</sequence>
<dbReference type="Pfam" id="PF00233">
    <property type="entry name" value="PDEase_I"/>
    <property type="match status" value="1"/>
</dbReference>